<organism evidence="2 3">
    <name type="scientific">Candidatus Uhrbacteria bacterium GW2011_GWF2_41_16</name>
    <dbReference type="NCBI Taxonomy" id="1618997"/>
    <lineage>
        <taxon>Bacteria</taxon>
        <taxon>Candidatus Uhriibacteriota</taxon>
    </lineage>
</organism>
<evidence type="ECO:0000313" key="2">
    <source>
        <dbReference type="EMBL" id="KKR96941.1"/>
    </source>
</evidence>
<proteinExistence type="predicted"/>
<evidence type="ECO:0000259" key="1">
    <source>
        <dbReference type="Pfam" id="PF13676"/>
    </source>
</evidence>
<accession>A0A0G0VBA3</accession>
<evidence type="ECO:0000313" key="3">
    <source>
        <dbReference type="Proteomes" id="UP000034746"/>
    </source>
</evidence>
<dbReference type="GO" id="GO:0007165">
    <property type="term" value="P:signal transduction"/>
    <property type="evidence" value="ECO:0007669"/>
    <property type="project" value="InterPro"/>
</dbReference>
<feature type="domain" description="TIR" evidence="1">
    <location>
        <begin position="260"/>
        <end position="343"/>
    </location>
</feature>
<dbReference type="InterPro" id="IPR035897">
    <property type="entry name" value="Toll_tir_struct_dom_sf"/>
</dbReference>
<protein>
    <recommendedName>
        <fullName evidence="1">TIR domain-containing protein</fullName>
    </recommendedName>
</protein>
<gene>
    <name evidence="2" type="ORF">UU48_C0021G0006</name>
</gene>
<reference evidence="2 3" key="1">
    <citation type="journal article" date="2015" name="Nature">
        <title>rRNA introns, odd ribosomes, and small enigmatic genomes across a large radiation of phyla.</title>
        <authorList>
            <person name="Brown C.T."/>
            <person name="Hug L.A."/>
            <person name="Thomas B.C."/>
            <person name="Sharon I."/>
            <person name="Castelle C.J."/>
            <person name="Singh A."/>
            <person name="Wilkins M.J."/>
            <person name="Williams K.H."/>
            <person name="Banfield J.F."/>
        </authorList>
    </citation>
    <scope>NUCLEOTIDE SEQUENCE [LARGE SCALE GENOMIC DNA]</scope>
</reference>
<dbReference type="InterPro" id="IPR000157">
    <property type="entry name" value="TIR_dom"/>
</dbReference>
<comment type="caution">
    <text evidence="2">The sequence shown here is derived from an EMBL/GenBank/DDBJ whole genome shotgun (WGS) entry which is preliminary data.</text>
</comment>
<sequence length="393" mass="47302">MGGTKRQFVNMYVKFTQRFKKPFDSIAKLMPINFSDNEFLKCFKTLYEYFWIDIEREYSYWEKKNDDLIHYGKKSRYDFPKPEEFVLKNSVHVRTKYRNNHKTGVILPKEEQEMLYIRLSNHNQIKLNSKKNKEFEKLELVQEIEPKFVQEYINKYFCLRNISQDIIDEKFKIIREIAKYKADKTVKFLQKVNAKETNYSLKQEAFKSLQQLNEKVILRRKKMGKKKESVEAIYNTTDSPDNLIEKLNDNTLEKIKSFDVFLSHSSSDRKKVILLYKNLNSKKLHVYIDWVNDSDALKRNLSNRNTANVIIERLKKSKMLIYCHTEASMKSQWASWEIGYFHGIGRQIFVFNPDNFELPDFLKVYPKLIEKDSEYYIENKSEKITLNNWIFNK</sequence>
<dbReference type="Gene3D" id="3.40.50.10140">
    <property type="entry name" value="Toll/interleukin-1 receptor homology (TIR) domain"/>
    <property type="match status" value="1"/>
</dbReference>
<dbReference type="AlphaFoldDB" id="A0A0G0VBA3"/>
<dbReference type="SUPFAM" id="SSF52200">
    <property type="entry name" value="Toll/Interleukin receptor TIR domain"/>
    <property type="match status" value="1"/>
</dbReference>
<dbReference type="Pfam" id="PF13676">
    <property type="entry name" value="TIR_2"/>
    <property type="match status" value="1"/>
</dbReference>
<dbReference type="EMBL" id="LCAU01000021">
    <property type="protein sequence ID" value="KKR96941.1"/>
    <property type="molecule type" value="Genomic_DNA"/>
</dbReference>
<dbReference type="Proteomes" id="UP000034746">
    <property type="component" value="Unassembled WGS sequence"/>
</dbReference>
<name>A0A0G0VBA3_9BACT</name>